<accession>A0ABQ9JR45</accession>
<protein>
    <submittedName>
        <fullName evidence="1">Uncharacterized protein</fullName>
    </submittedName>
</protein>
<dbReference type="EMBL" id="JAPWTJ010000295">
    <property type="protein sequence ID" value="KAJ8980034.1"/>
    <property type="molecule type" value="Genomic_DNA"/>
</dbReference>
<organism evidence="1 2">
    <name type="scientific">Molorchus minor</name>
    <dbReference type="NCBI Taxonomy" id="1323400"/>
    <lineage>
        <taxon>Eukaryota</taxon>
        <taxon>Metazoa</taxon>
        <taxon>Ecdysozoa</taxon>
        <taxon>Arthropoda</taxon>
        <taxon>Hexapoda</taxon>
        <taxon>Insecta</taxon>
        <taxon>Pterygota</taxon>
        <taxon>Neoptera</taxon>
        <taxon>Endopterygota</taxon>
        <taxon>Coleoptera</taxon>
        <taxon>Polyphaga</taxon>
        <taxon>Cucujiformia</taxon>
        <taxon>Chrysomeloidea</taxon>
        <taxon>Cerambycidae</taxon>
        <taxon>Lamiinae</taxon>
        <taxon>Monochamini</taxon>
        <taxon>Molorchus</taxon>
    </lineage>
</organism>
<keyword evidence="2" id="KW-1185">Reference proteome</keyword>
<reference evidence="1" key="1">
    <citation type="journal article" date="2023" name="Insect Mol. Biol.">
        <title>Genome sequencing provides insights into the evolution of gene families encoding plant cell wall-degrading enzymes in longhorned beetles.</title>
        <authorList>
            <person name="Shin N.R."/>
            <person name="Okamura Y."/>
            <person name="Kirsch R."/>
            <person name="Pauchet Y."/>
        </authorList>
    </citation>
    <scope>NUCLEOTIDE SEQUENCE</scope>
    <source>
        <strain evidence="1">MMC_N1</strain>
    </source>
</reference>
<evidence type="ECO:0000313" key="2">
    <source>
        <dbReference type="Proteomes" id="UP001162164"/>
    </source>
</evidence>
<feature type="non-terminal residue" evidence="1">
    <location>
        <position position="1"/>
    </location>
</feature>
<proteinExistence type="predicted"/>
<sequence>LLLLQSAKHIIENMCSQYAKDMLAFFLNEEQPEIVLKIAVLFSHFNLTKHFSWNALFDNWKVDDEIVQ</sequence>
<name>A0ABQ9JR45_9CUCU</name>
<gene>
    <name evidence="1" type="ORF">NQ317_019722</name>
</gene>
<evidence type="ECO:0000313" key="1">
    <source>
        <dbReference type="EMBL" id="KAJ8980034.1"/>
    </source>
</evidence>
<comment type="caution">
    <text evidence="1">The sequence shown here is derived from an EMBL/GenBank/DDBJ whole genome shotgun (WGS) entry which is preliminary data.</text>
</comment>
<dbReference type="Proteomes" id="UP001162164">
    <property type="component" value="Unassembled WGS sequence"/>
</dbReference>